<accession>A0A0G0IRJ4</accession>
<feature type="transmembrane region" description="Helical" evidence="8">
    <location>
        <begin position="150"/>
        <end position="168"/>
    </location>
</feature>
<comment type="caution">
    <text evidence="9">The sequence shown here is derived from an EMBL/GenBank/DDBJ whole genome shotgun (WGS) entry which is preliminary data.</text>
</comment>
<dbReference type="InterPro" id="IPR018227">
    <property type="entry name" value="Amino_acid_transport_2"/>
</dbReference>
<keyword evidence="4" id="KW-0997">Cell inner membrane</keyword>
<protein>
    <submittedName>
        <fullName evidence="9">Tryptophan/tyrosine permease family</fullName>
    </submittedName>
</protein>
<keyword evidence="2" id="KW-0813">Transport</keyword>
<dbReference type="GO" id="GO:0005886">
    <property type="term" value="C:plasma membrane"/>
    <property type="evidence" value="ECO:0007669"/>
    <property type="project" value="UniProtKB-SubCell"/>
</dbReference>
<reference evidence="9 10" key="1">
    <citation type="journal article" date="2015" name="Nature">
        <title>rRNA introns, odd ribosomes, and small enigmatic genomes across a large radiation of phyla.</title>
        <authorList>
            <person name="Brown C.T."/>
            <person name="Hug L.A."/>
            <person name="Thomas B.C."/>
            <person name="Sharon I."/>
            <person name="Castelle C.J."/>
            <person name="Singh A."/>
            <person name="Wilkins M.J."/>
            <person name="Williams K.H."/>
            <person name="Banfield J.F."/>
        </authorList>
    </citation>
    <scope>NUCLEOTIDE SEQUENCE [LARGE SCALE GENOMIC DNA]</scope>
</reference>
<feature type="transmembrane region" description="Helical" evidence="8">
    <location>
        <begin position="325"/>
        <end position="344"/>
    </location>
</feature>
<dbReference type="Gene3D" id="1.20.1740.10">
    <property type="entry name" value="Amino acid/polyamine transporter I"/>
    <property type="match status" value="1"/>
</dbReference>
<evidence type="ECO:0000313" key="10">
    <source>
        <dbReference type="Proteomes" id="UP000034508"/>
    </source>
</evidence>
<evidence type="ECO:0000256" key="4">
    <source>
        <dbReference type="ARBA" id="ARBA00022519"/>
    </source>
</evidence>
<feature type="transmembrane region" description="Helical" evidence="8">
    <location>
        <begin position="265"/>
        <end position="288"/>
    </location>
</feature>
<feature type="transmembrane region" description="Helical" evidence="8">
    <location>
        <begin position="38"/>
        <end position="62"/>
    </location>
</feature>
<dbReference type="Proteomes" id="UP000034508">
    <property type="component" value="Unassembled WGS sequence"/>
</dbReference>
<feature type="transmembrane region" description="Helical" evidence="8">
    <location>
        <begin position="12"/>
        <end position="32"/>
    </location>
</feature>
<keyword evidence="6 8" id="KW-1133">Transmembrane helix</keyword>
<evidence type="ECO:0000256" key="7">
    <source>
        <dbReference type="ARBA" id="ARBA00023136"/>
    </source>
</evidence>
<evidence type="ECO:0000313" key="9">
    <source>
        <dbReference type="EMBL" id="KKQ18616.1"/>
    </source>
</evidence>
<proteinExistence type="predicted"/>
<evidence type="ECO:0000256" key="2">
    <source>
        <dbReference type="ARBA" id="ARBA00022448"/>
    </source>
</evidence>
<dbReference type="GO" id="GO:0003333">
    <property type="term" value="P:amino acid transmembrane transport"/>
    <property type="evidence" value="ECO:0007669"/>
    <property type="project" value="InterPro"/>
</dbReference>
<dbReference type="AlphaFoldDB" id="A0A0G0IRJ4"/>
<evidence type="ECO:0000256" key="6">
    <source>
        <dbReference type="ARBA" id="ARBA00022989"/>
    </source>
</evidence>
<keyword evidence="3" id="KW-1003">Cell membrane</keyword>
<feature type="transmembrane region" description="Helical" evidence="8">
    <location>
        <begin position="300"/>
        <end position="319"/>
    </location>
</feature>
<feature type="transmembrane region" description="Helical" evidence="8">
    <location>
        <begin position="222"/>
        <end position="245"/>
    </location>
</feature>
<organism evidence="9 10">
    <name type="scientific">Berkelbacteria bacterium GW2011_GWA1_36_9</name>
    <dbReference type="NCBI Taxonomy" id="1618331"/>
    <lineage>
        <taxon>Bacteria</taxon>
        <taxon>Candidatus Berkelbacteria</taxon>
    </lineage>
</organism>
<evidence type="ECO:0000256" key="3">
    <source>
        <dbReference type="ARBA" id="ARBA00022475"/>
    </source>
</evidence>
<name>A0A0G0IRJ4_9BACT</name>
<keyword evidence="5 8" id="KW-0812">Transmembrane</keyword>
<feature type="non-terminal residue" evidence="9">
    <location>
        <position position="345"/>
    </location>
</feature>
<evidence type="ECO:0000256" key="8">
    <source>
        <dbReference type="SAM" id="Phobius"/>
    </source>
</evidence>
<keyword evidence="7 8" id="KW-0472">Membrane</keyword>
<sequence>MLAKNIFKKYIYPASVLSGSIIGVGFFSLPYIASKAGIWLTLFYLVFLTGVVAVVNSIVGQIALKTPDFKRIPGFVGFHLGKWAETISLITATLGGFGVLLVYLIVGGSFFSNALSPIFGGSYLLYVFIYSVAAAALIYCDIKAIAKVELATVLLLFSVLLLILLKGFSNWSLDNILISNFKFQTSNFFLPYGPIIFSLWGVGLIPEVEEMVRGDKKNMKKIIIISVLVPAFIYCLFMLLILGITGSQTTDSALAGLKNILTGGFAVFGFLAGAIITFNAFLSLSLILKKSFMYDLGIKKNHAVIIVCSLPLILFLLGLRSFIGVISFVGGIFIGIDGILILLMY</sequence>
<feature type="transmembrane region" description="Helical" evidence="8">
    <location>
        <begin position="83"/>
        <end position="106"/>
    </location>
</feature>
<feature type="transmembrane region" description="Helical" evidence="8">
    <location>
        <begin position="188"/>
        <end position="206"/>
    </location>
</feature>
<dbReference type="Pfam" id="PF03222">
    <property type="entry name" value="Trp_Tyr_perm"/>
    <property type="match status" value="1"/>
</dbReference>
<comment type="subcellular location">
    <subcellularLocation>
        <location evidence="1">Cell inner membrane</location>
        <topology evidence="1">Multi-pass membrane protein</topology>
    </subcellularLocation>
</comment>
<dbReference type="EMBL" id="LBSM01000003">
    <property type="protein sequence ID" value="KKQ18616.1"/>
    <property type="molecule type" value="Genomic_DNA"/>
</dbReference>
<gene>
    <name evidence="9" type="ORF">US31_C0003G0045</name>
</gene>
<evidence type="ECO:0000256" key="5">
    <source>
        <dbReference type="ARBA" id="ARBA00022692"/>
    </source>
</evidence>
<feature type="transmembrane region" description="Helical" evidence="8">
    <location>
        <begin position="118"/>
        <end position="138"/>
    </location>
</feature>
<evidence type="ECO:0000256" key="1">
    <source>
        <dbReference type="ARBA" id="ARBA00004429"/>
    </source>
</evidence>